<name>A0A397TVK6_9GLOM</name>
<dbReference type="GO" id="GO:0005886">
    <property type="term" value="C:plasma membrane"/>
    <property type="evidence" value="ECO:0007669"/>
    <property type="project" value="TreeGrafter"/>
</dbReference>
<feature type="transmembrane region" description="Helical" evidence="6">
    <location>
        <begin position="701"/>
        <end position="722"/>
    </location>
</feature>
<gene>
    <name evidence="8" type="ORF">C2G38_2229387</name>
</gene>
<dbReference type="OrthoDB" id="2435781at2759"/>
<dbReference type="PANTHER" id="PTHR10582:SF2">
    <property type="entry name" value="INACTIVE"/>
    <property type="match status" value="1"/>
</dbReference>
<dbReference type="Proteomes" id="UP000266673">
    <property type="component" value="Unassembled WGS sequence"/>
</dbReference>
<comment type="subcellular location">
    <subcellularLocation>
        <location evidence="1">Membrane</location>
        <topology evidence="1">Multi-pass membrane protein</topology>
    </subcellularLocation>
</comment>
<reference evidence="8 9" key="1">
    <citation type="submission" date="2018-06" db="EMBL/GenBank/DDBJ databases">
        <title>Comparative genomics reveals the genomic features of Rhizophagus irregularis, R. cerebriforme, R. diaphanum and Gigaspora rosea, and their symbiotic lifestyle signature.</title>
        <authorList>
            <person name="Morin E."/>
            <person name="San Clemente H."/>
            <person name="Chen E.C.H."/>
            <person name="De La Providencia I."/>
            <person name="Hainaut M."/>
            <person name="Kuo A."/>
            <person name="Kohler A."/>
            <person name="Murat C."/>
            <person name="Tang N."/>
            <person name="Roy S."/>
            <person name="Loubradou J."/>
            <person name="Henrissat B."/>
            <person name="Grigoriev I.V."/>
            <person name="Corradi N."/>
            <person name="Roux C."/>
            <person name="Martin F.M."/>
        </authorList>
    </citation>
    <scope>NUCLEOTIDE SEQUENCE [LARGE SCALE GENOMIC DNA]</scope>
    <source>
        <strain evidence="8 9">DAOM 194757</strain>
    </source>
</reference>
<evidence type="ECO:0000313" key="8">
    <source>
        <dbReference type="EMBL" id="RIB01874.1"/>
    </source>
</evidence>
<keyword evidence="2 6" id="KW-0812">Transmembrane</keyword>
<feature type="transmembrane region" description="Helical" evidence="6">
    <location>
        <begin position="814"/>
        <end position="835"/>
    </location>
</feature>
<keyword evidence="5 6" id="KW-0472">Membrane</keyword>
<evidence type="ECO:0000256" key="1">
    <source>
        <dbReference type="ARBA" id="ARBA00004141"/>
    </source>
</evidence>
<accession>A0A397TVK6</accession>
<evidence type="ECO:0000313" key="9">
    <source>
        <dbReference type="Proteomes" id="UP000266673"/>
    </source>
</evidence>
<dbReference type="Pfam" id="PF00520">
    <property type="entry name" value="Ion_trans"/>
    <property type="match status" value="1"/>
</dbReference>
<proteinExistence type="predicted"/>
<dbReference type="EMBL" id="QKWP01002898">
    <property type="protein sequence ID" value="RIB01874.1"/>
    <property type="molecule type" value="Genomic_DNA"/>
</dbReference>
<feature type="transmembrane region" description="Helical" evidence="6">
    <location>
        <begin position="645"/>
        <end position="664"/>
    </location>
</feature>
<feature type="transmembrane region" description="Helical" evidence="6">
    <location>
        <begin position="728"/>
        <end position="754"/>
    </location>
</feature>
<dbReference type="GO" id="GO:0098703">
    <property type="term" value="P:calcium ion import across plasma membrane"/>
    <property type="evidence" value="ECO:0007669"/>
    <property type="project" value="TreeGrafter"/>
</dbReference>
<keyword evidence="4 6" id="KW-1133">Transmembrane helix</keyword>
<sequence>MNNEGESSQAPKKYTVTHNRKGLEEELIYGWQLDQDQPVKQTENESYQPISFKLDCLINLKEFNVEDGQDLVAVSNNKLVAIADSNLRITVLNLAIKKKVNLKLYLYSNYKPVIRAEFYNNKDFVMHPSREITNNNYCFFLNGSFKNSHNDKQSLTINNSISCGKIRDIEDYTTNKGKILLLDKGQIIKVVWDFKFISFDEEERLFTFYYGEDDLDKLDIDIRDPYNLQHVIENETISNLCKEFLNNEALTKLDISSEEFNPLMDESIYYTLDGCLWVQKISKKQWIEYLQKRSQGFDKIRVLPKKSQIEKILQKLISGDVDSIKLEDFLMPYSNFIYNAFMYICSCGLLHNDDLAVITSFGLFIWSTWQKDEKIKKIRVLYYMSYGDRESYIDRKHSCTKNDHQLLLKELLDNLLNNYIENNILMKLYRQELLEFCLKFQHYSLAERLCNKICSETNLMKLCGEDFLKEKIQLLDILTFSFEELTQYPQLLKKCLSYTLFIHSSSNYEKIKYNNFFSEPHLQSYIKYLQPYFTSNITEKIKQSFILLDSEKIKHPFILLDSKIKFSTYIKNIAEEIEKIFYKNFQAVILIFPFPKFSSYPATYNLWEELIFPKHSIFSRHQFPELYKYWCAVTIKELSNHTQNLLLIITIIFGVLDLTFEIRQWILFPLNWVTKIWNYFGAILFPVLTSINLLQSTTTPIWAITISILLLELKFITFFRAIEFGGTYWAMIIGAIKSSLSFFVIIGLIMFAFAHSLHILLRPNISDNLNNSDESDTNMFINLDTAYLAVYMMLTGDTSSVSNWSLTDNLTLTFLLILFSFFTTVYLMNLFIGLLSDSISHSNKKELFLFQRAKIISEIELLYMLPYQRRKNNWFPELLFSLDKLYEITTKIQNDNWDDDIIEMPFIPNSLLKIIGKTELKDKFSNLPVVIKEEEWPYLLI</sequence>
<dbReference type="PANTHER" id="PTHR10582">
    <property type="entry name" value="TRANSIENT RECEPTOR POTENTIAL ION CHANNEL PROTEIN"/>
    <property type="match status" value="1"/>
</dbReference>
<dbReference type="InterPro" id="IPR024862">
    <property type="entry name" value="TRPV"/>
</dbReference>
<keyword evidence="9" id="KW-1185">Reference proteome</keyword>
<organism evidence="8 9">
    <name type="scientific">Gigaspora rosea</name>
    <dbReference type="NCBI Taxonomy" id="44941"/>
    <lineage>
        <taxon>Eukaryota</taxon>
        <taxon>Fungi</taxon>
        <taxon>Fungi incertae sedis</taxon>
        <taxon>Mucoromycota</taxon>
        <taxon>Glomeromycotina</taxon>
        <taxon>Glomeromycetes</taxon>
        <taxon>Diversisporales</taxon>
        <taxon>Gigasporaceae</taxon>
        <taxon>Gigaspora</taxon>
    </lineage>
</organism>
<comment type="caution">
    <text evidence="8">The sequence shown here is derived from an EMBL/GenBank/DDBJ whole genome shotgun (WGS) entry which is preliminary data.</text>
</comment>
<dbReference type="GO" id="GO:0005216">
    <property type="term" value="F:monoatomic ion channel activity"/>
    <property type="evidence" value="ECO:0007669"/>
    <property type="project" value="InterPro"/>
</dbReference>
<evidence type="ECO:0000256" key="3">
    <source>
        <dbReference type="ARBA" id="ARBA00022737"/>
    </source>
</evidence>
<protein>
    <recommendedName>
        <fullName evidence="7">Ion transport domain-containing protein</fullName>
    </recommendedName>
</protein>
<evidence type="ECO:0000256" key="6">
    <source>
        <dbReference type="SAM" id="Phobius"/>
    </source>
</evidence>
<evidence type="ECO:0000259" key="7">
    <source>
        <dbReference type="Pfam" id="PF00520"/>
    </source>
</evidence>
<keyword evidence="3" id="KW-0677">Repeat</keyword>
<dbReference type="InterPro" id="IPR005821">
    <property type="entry name" value="Ion_trans_dom"/>
</dbReference>
<dbReference type="Gene3D" id="1.10.287.70">
    <property type="match status" value="1"/>
</dbReference>
<evidence type="ECO:0000256" key="4">
    <source>
        <dbReference type="ARBA" id="ARBA00022989"/>
    </source>
</evidence>
<evidence type="ECO:0000256" key="2">
    <source>
        <dbReference type="ARBA" id="ARBA00022692"/>
    </source>
</evidence>
<dbReference type="AlphaFoldDB" id="A0A397TVK6"/>
<evidence type="ECO:0000256" key="5">
    <source>
        <dbReference type="ARBA" id="ARBA00023136"/>
    </source>
</evidence>
<feature type="transmembrane region" description="Helical" evidence="6">
    <location>
        <begin position="676"/>
        <end position="694"/>
    </location>
</feature>
<feature type="domain" description="Ion transport" evidence="7">
    <location>
        <begin position="640"/>
        <end position="845"/>
    </location>
</feature>